<dbReference type="InterPro" id="IPR018357">
    <property type="entry name" value="Hexapep_transf_CS"/>
</dbReference>
<dbReference type="NCBIfam" id="TIGR03570">
    <property type="entry name" value="NeuD_NnaD"/>
    <property type="match status" value="1"/>
</dbReference>
<keyword evidence="4" id="KW-0677">Repeat</keyword>
<dbReference type="Gene3D" id="2.160.10.10">
    <property type="entry name" value="Hexapeptide repeat proteins"/>
    <property type="match status" value="1"/>
</dbReference>
<dbReference type="EMBL" id="JAUGQQ010000012">
    <property type="protein sequence ID" value="MDN3725279.1"/>
    <property type="molecule type" value="Genomic_DNA"/>
</dbReference>
<name>A0ABT8DKB7_9FLAO</name>
<dbReference type="Pfam" id="PF00132">
    <property type="entry name" value="Hexapep"/>
    <property type="match status" value="1"/>
</dbReference>
<evidence type="ECO:0000259" key="8">
    <source>
        <dbReference type="Pfam" id="PF17836"/>
    </source>
</evidence>
<dbReference type="Proteomes" id="UP001244787">
    <property type="component" value="Unassembled WGS sequence"/>
</dbReference>
<organism evidence="9 10">
    <name type="scientific">Aequorivita aurantiaca</name>
    <dbReference type="NCBI Taxonomy" id="3053356"/>
    <lineage>
        <taxon>Bacteria</taxon>
        <taxon>Pseudomonadati</taxon>
        <taxon>Bacteroidota</taxon>
        <taxon>Flavobacteriia</taxon>
        <taxon>Flavobacteriales</taxon>
        <taxon>Flavobacteriaceae</taxon>
        <taxon>Aequorivita</taxon>
    </lineage>
</organism>
<keyword evidence="7" id="KW-0012">Acyltransferase</keyword>
<accession>A0ABT8DKB7</accession>
<evidence type="ECO:0000256" key="1">
    <source>
        <dbReference type="ARBA" id="ARBA00007274"/>
    </source>
</evidence>
<evidence type="ECO:0000256" key="7">
    <source>
        <dbReference type="ARBA" id="ARBA00023315"/>
    </source>
</evidence>
<comment type="similarity">
    <text evidence="1">Belongs to the transferase hexapeptide repeat family.</text>
</comment>
<dbReference type="PANTHER" id="PTHR43300:SF10">
    <property type="entry name" value="2,3,4,5-TETRAHYDROPYRIDINE-2,6-DICARBOXYLATE N-ACETYLTRANSFERASE"/>
    <property type="match status" value="1"/>
</dbReference>
<evidence type="ECO:0000256" key="4">
    <source>
        <dbReference type="ARBA" id="ARBA00022737"/>
    </source>
</evidence>
<keyword evidence="6" id="KW-0457">Lysine biosynthesis</keyword>
<dbReference type="Pfam" id="PF17836">
    <property type="entry name" value="PglD_N"/>
    <property type="match status" value="1"/>
</dbReference>
<dbReference type="SUPFAM" id="SSF51161">
    <property type="entry name" value="Trimeric LpxA-like enzymes"/>
    <property type="match status" value="1"/>
</dbReference>
<keyword evidence="10" id="KW-1185">Reference proteome</keyword>
<keyword evidence="3" id="KW-0808">Transferase</keyword>
<keyword evidence="2" id="KW-0028">Amino-acid biosynthesis</keyword>
<evidence type="ECO:0000256" key="3">
    <source>
        <dbReference type="ARBA" id="ARBA00022679"/>
    </source>
</evidence>
<dbReference type="InterPro" id="IPR011004">
    <property type="entry name" value="Trimer_LpxA-like_sf"/>
</dbReference>
<comment type="caution">
    <text evidence="9">The sequence shown here is derived from an EMBL/GenBank/DDBJ whole genome shotgun (WGS) entry which is preliminary data.</text>
</comment>
<reference evidence="9 10" key="1">
    <citation type="submission" date="2023-06" db="EMBL/GenBank/DDBJ databases">
        <authorList>
            <person name="Ye Y.-Q."/>
            <person name="Du Z.-J."/>
        </authorList>
    </citation>
    <scope>NUCLEOTIDE SEQUENCE [LARGE SCALE GENOMIC DNA]</scope>
    <source>
        <strain evidence="9 10">SDUM287046</strain>
    </source>
</reference>
<keyword evidence="5" id="KW-0220">Diaminopimelate biosynthesis</keyword>
<dbReference type="Gene3D" id="3.40.50.20">
    <property type="match status" value="1"/>
</dbReference>
<evidence type="ECO:0000313" key="10">
    <source>
        <dbReference type="Proteomes" id="UP001244787"/>
    </source>
</evidence>
<dbReference type="InterPro" id="IPR041561">
    <property type="entry name" value="PglD_N"/>
</dbReference>
<feature type="domain" description="PglD N-terminal" evidence="8">
    <location>
        <begin position="2"/>
        <end position="82"/>
    </location>
</feature>
<protein>
    <submittedName>
        <fullName evidence="9">Acetyltransferase</fullName>
    </submittedName>
</protein>
<dbReference type="CDD" id="cd03360">
    <property type="entry name" value="LbH_AT_putative"/>
    <property type="match status" value="1"/>
</dbReference>
<evidence type="ECO:0000256" key="6">
    <source>
        <dbReference type="ARBA" id="ARBA00023154"/>
    </source>
</evidence>
<sequence>MLIIGAKGMAKELLEILSVEMHLKNKDIVFFDDINTEKEVLYDKFKILTNIQKASHYFLSEDNRFTLGLGNPHLRKQMAEKFMALGGELTSVISSSAKVGSFNTTINKGCQIMQGAIITNDVYLGEGVLINLNSTISHECVIGDYTEIACNVSIPGRCSIGKNVFIGSNATLMPDISIGDNTIIGAGTVVINDVPANVKVVGNPNRII</sequence>
<dbReference type="PROSITE" id="PS00101">
    <property type="entry name" value="HEXAPEP_TRANSFERASES"/>
    <property type="match status" value="1"/>
</dbReference>
<dbReference type="InterPro" id="IPR001451">
    <property type="entry name" value="Hexapep"/>
</dbReference>
<evidence type="ECO:0000256" key="5">
    <source>
        <dbReference type="ARBA" id="ARBA00022915"/>
    </source>
</evidence>
<dbReference type="InterPro" id="IPR050179">
    <property type="entry name" value="Trans_hexapeptide_repeat"/>
</dbReference>
<evidence type="ECO:0000256" key="2">
    <source>
        <dbReference type="ARBA" id="ARBA00022605"/>
    </source>
</evidence>
<proteinExistence type="inferred from homology"/>
<gene>
    <name evidence="9" type="ORF">QRD02_12900</name>
</gene>
<dbReference type="RefSeq" id="WP_290255371.1">
    <property type="nucleotide sequence ID" value="NZ_JAUGQQ010000012.1"/>
</dbReference>
<dbReference type="PANTHER" id="PTHR43300">
    <property type="entry name" value="ACETYLTRANSFERASE"/>
    <property type="match status" value="1"/>
</dbReference>
<evidence type="ECO:0000313" key="9">
    <source>
        <dbReference type="EMBL" id="MDN3725279.1"/>
    </source>
</evidence>
<dbReference type="InterPro" id="IPR020019">
    <property type="entry name" value="AcTrfase_PglD-like"/>
</dbReference>